<dbReference type="GO" id="GO:0000077">
    <property type="term" value="P:DNA damage checkpoint signaling"/>
    <property type="evidence" value="ECO:0007669"/>
    <property type="project" value="TreeGrafter"/>
</dbReference>
<accession>A0A0N1P2U9</accession>
<dbReference type="InterPro" id="IPR012993">
    <property type="entry name" value="UME"/>
</dbReference>
<dbReference type="InterPro" id="IPR057564">
    <property type="entry name" value="HEAT_ATR"/>
</dbReference>
<dbReference type="GeneID" id="28733624"/>
<gene>
    <name evidence="24" type="ORF">AB675_1824</name>
</gene>
<dbReference type="RefSeq" id="XP_018002949.1">
    <property type="nucleotide sequence ID" value="XM_018141744.1"/>
</dbReference>
<proteinExistence type="inferred from homology"/>
<keyword evidence="13" id="KW-0234">DNA repair</keyword>
<keyword evidence="10 24" id="KW-0418">Kinase</keyword>
<keyword evidence="9" id="KW-0227">DNA damage</keyword>
<dbReference type="InterPro" id="IPR050517">
    <property type="entry name" value="DDR_Repair_Kinase"/>
</dbReference>
<keyword evidence="11" id="KW-0067">ATP-binding</keyword>
<evidence type="ECO:0000259" key="23">
    <source>
        <dbReference type="PROSITE" id="PS51190"/>
    </source>
</evidence>
<evidence type="ECO:0000256" key="3">
    <source>
        <dbReference type="ARBA" id="ARBA00011370"/>
    </source>
</evidence>
<dbReference type="CDD" id="cd00892">
    <property type="entry name" value="PIKKc_ATR"/>
    <property type="match status" value="1"/>
</dbReference>
<dbReference type="GO" id="GO:0005694">
    <property type="term" value="C:chromosome"/>
    <property type="evidence" value="ECO:0007669"/>
    <property type="project" value="TreeGrafter"/>
</dbReference>
<evidence type="ECO:0000256" key="7">
    <source>
        <dbReference type="ARBA" id="ARBA00022679"/>
    </source>
</evidence>
<dbReference type="GO" id="GO:0006281">
    <property type="term" value="P:DNA repair"/>
    <property type="evidence" value="ECO:0007669"/>
    <property type="project" value="UniProtKB-KW"/>
</dbReference>
<keyword evidence="12" id="KW-0156">Chromatin regulator</keyword>
<dbReference type="GO" id="GO:0004674">
    <property type="term" value="F:protein serine/threonine kinase activity"/>
    <property type="evidence" value="ECO:0007669"/>
    <property type="project" value="UniProtKB-KW"/>
</dbReference>
<dbReference type="InterPro" id="IPR003151">
    <property type="entry name" value="PIK-rel_kinase_FAT"/>
</dbReference>
<evidence type="ECO:0000259" key="22">
    <source>
        <dbReference type="PROSITE" id="PS51189"/>
    </source>
</evidence>
<evidence type="ECO:0000256" key="1">
    <source>
        <dbReference type="ARBA" id="ARBA00004123"/>
    </source>
</evidence>
<comment type="function">
    <text evidence="16">Serine/threonine protein kinase which activates checkpoint signaling upon genotoxic stresses such as ionizing radiation (IR), ultraviolet light (UV), or DNA replication stalling, thereby acting as a DNA damage sensor. Recognizes the substrate consensus sequence [ST]-Q. Phosphorylates histone H2A to form H2AS128ph (gamma-H2A) at sites of DNA damage, involved in the regulation of DNA damage response mechanism. Required for the control of telomere length and genome stability.</text>
</comment>
<dbReference type="Pfam" id="PF02260">
    <property type="entry name" value="FATC"/>
    <property type="match status" value="1"/>
</dbReference>
<feature type="compositionally biased region" description="Basic and acidic residues" evidence="20">
    <location>
        <begin position="335"/>
        <end position="344"/>
    </location>
</feature>
<dbReference type="SMART" id="SM00146">
    <property type="entry name" value="PI3Kc"/>
    <property type="match status" value="1"/>
</dbReference>
<keyword evidence="6" id="KW-0723">Serine/threonine-protein kinase</keyword>
<dbReference type="FunFam" id="1.10.1070.11:FF:000031">
    <property type="entry name" value="Phosphatidyl inositol 3-kinase"/>
    <property type="match status" value="1"/>
</dbReference>
<comment type="caution">
    <text evidence="24">The sequence shown here is derived from an EMBL/GenBank/DDBJ whole genome shotgun (WGS) entry which is preliminary data.</text>
</comment>
<keyword evidence="7" id="KW-0808">Transferase</keyword>
<dbReference type="InterPro" id="IPR000403">
    <property type="entry name" value="PI3/4_kinase_cat_dom"/>
</dbReference>
<evidence type="ECO:0000256" key="2">
    <source>
        <dbReference type="ARBA" id="ARBA00010769"/>
    </source>
</evidence>
<feature type="region of interest" description="Disordered" evidence="20">
    <location>
        <begin position="315"/>
        <end position="349"/>
    </location>
</feature>
<name>A0A0N1P2U9_9EURO</name>
<evidence type="ECO:0000256" key="20">
    <source>
        <dbReference type="SAM" id="MobiDB-lite"/>
    </source>
</evidence>
<evidence type="ECO:0000313" key="24">
    <source>
        <dbReference type="EMBL" id="KPI42986.1"/>
    </source>
</evidence>
<keyword evidence="15" id="KW-0469">Meiosis</keyword>
<evidence type="ECO:0000256" key="9">
    <source>
        <dbReference type="ARBA" id="ARBA00022763"/>
    </source>
</evidence>
<dbReference type="PROSITE" id="PS50290">
    <property type="entry name" value="PI3_4_KINASE_3"/>
    <property type="match status" value="1"/>
</dbReference>
<dbReference type="EMBL" id="LFJN01000006">
    <property type="protein sequence ID" value="KPI42986.1"/>
    <property type="molecule type" value="Genomic_DNA"/>
</dbReference>
<dbReference type="SMART" id="SM01343">
    <property type="entry name" value="FATC"/>
    <property type="match status" value="1"/>
</dbReference>
<dbReference type="Pfam" id="PF08064">
    <property type="entry name" value="UME"/>
    <property type="match status" value="1"/>
</dbReference>
<evidence type="ECO:0000256" key="5">
    <source>
        <dbReference type="ARBA" id="ARBA00021345"/>
    </source>
</evidence>
<evidence type="ECO:0000313" key="25">
    <source>
        <dbReference type="Proteomes" id="UP000038010"/>
    </source>
</evidence>
<reference evidence="24 25" key="1">
    <citation type="submission" date="2015-06" db="EMBL/GenBank/DDBJ databases">
        <title>Draft genome of the ant-associated black yeast Phialophora attae CBS 131958.</title>
        <authorList>
            <person name="Moreno L.F."/>
            <person name="Stielow B.J."/>
            <person name="de Hoog S."/>
            <person name="Vicente V.A."/>
            <person name="Weiss V.A."/>
            <person name="de Vries M."/>
            <person name="Cruz L.M."/>
            <person name="Souza E.M."/>
        </authorList>
    </citation>
    <scope>NUCLEOTIDE SEQUENCE [LARGE SCALE GENOMIC DNA]</scope>
    <source>
        <strain evidence="24 25">CBS 131958</strain>
    </source>
</reference>
<dbReference type="Pfam" id="PF23593">
    <property type="entry name" value="HEAT_ATR"/>
    <property type="match status" value="1"/>
</dbReference>
<dbReference type="InterPro" id="IPR014009">
    <property type="entry name" value="PIK_FAT"/>
</dbReference>
<dbReference type="Proteomes" id="UP000038010">
    <property type="component" value="Unassembled WGS sequence"/>
</dbReference>
<evidence type="ECO:0000256" key="12">
    <source>
        <dbReference type="ARBA" id="ARBA00022853"/>
    </source>
</evidence>
<dbReference type="GO" id="GO:0005524">
    <property type="term" value="F:ATP binding"/>
    <property type="evidence" value="ECO:0007669"/>
    <property type="project" value="UniProtKB-KW"/>
</dbReference>
<comment type="subcellular location">
    <subcellularLocation>
        <location evidence="1">Nucleus</location>
    </subcellularLocation>
</comment>
<dbReference type="SMART" id="SM00802">
    <property type="entry name" value="UME"/>
    <property type="match status" value="1"/>
</dbReference>
<dbReference type="InterPro" id="IPR016024">
    <property type="entry name" value="ARM-type_fold"/>
</dbReference>
<sequence>MAAVSALGIRRGDAFDPPQSSMLAVRLARNDEPLHLNQASFNQLLEESLGNDENDQPNLGSDVAVNLKVIEIVIKAGVDSHLRTTNDDPFRANGHQLADHTQFLICLQVIKTAVERSPGVLFARTIASTYGKEAGEVPLYLWLLPRLITALAPSSPSDKDLTVSQLLCTCIQHASGDLSSSNSTGVADFLLGCISVLIPYGSRILSRGNGPLPDLDDDAFSQRLWRIRAFCHGLASRFNFKSGHHLLHAATVVLKILAGMHKTPDIAAQFRKTLQLLQDTLDDLPELVSNGDGISQLAEEVDNLGIQVPVEQSFTETGGGDLEWPDSDRARKRPRLSDTDHTDKPLQPSVQQQIMRRLTLKLTGTAVDDLAGLSTAALPAFKSASETQQTSALNKLATALCKICQDNSSAVDCAACDGESDILGGSDPAAVEILNTLLAMIPLLKRNSRARLSAMTALRRVLLHLPPSERLSLSSTAGEWTLQCLRSSVRDLRLCAISVLQIYVMPHKNYPTTRDNRVIALDFLQSLWDTGDAALQETAVLSLTRMAQVTGDEELNIVLLRLVEYLGHNNSYINALVYEEIQQLAQHKQITTDVMFRPFKRTLGLVVAKSMSRSHSSLSNSAPYSEYALPYLVLQQRRDMIEQFAAAHGSSTTLFDVCTAPRNSEDFRNLSAILSHLLVQGYPDPEETIMKLLIGVSDDFAAEDLGGWLNHDPIQTACTLLKWMGDAAEGKSSRNYQALQLLAAVLLRKPGQQSSSSSRRAETLGIFLENHALGIVSHFTVLLNDIQEPKIERKRSILALGETVRLGKGRIVKALPQICGCLRAALPDNDLCDAAFSSWTVIMRSLKEEDIMPLVDQTAAIIVKHWEQFNSASQKLAHDVIAELLKNHTSMMREIFETVPSFAHIPMLSKFEGEIKSLKRQMDERHALKAFIDRLEDENEIVVEQTLKELTQALHQKQTFLHRSILSEKPDHLVVDITRALLDACVRFPANTAISGLCGRCIGTIGCLDSNKHESNIDRKSIVVTTNFSKTEETVDFIMYFLEHILVKAFLSASTTRAQGFLGWAMQELLSLCQDEDSTASRVRSGPSTAYRRWNDLPEHIKNTLAPFQTTKYRVQEMRKPEKCQYPYFEPGLAHKDWLRRLVADFLHRASGNNVKLIYGVCSRIIHGQDLAIPSFLLPYTVLSLVTSGIERDRQDVLTEILNVLKQPLVGHSRRVQEEIKSCSQSVFEVLDYLSTWLQKRRRSCMVPAMKNDSAAASVILQLAQEQIRCVEHLLGQIPPDLISQRAIDCRSYARALFHWEQHVRSAGTAETQDSDLARMQDIYAQIDEPDGIEGLSAKMNFVSVEGRVLEHKKAGRWTTAQGWYQMHLTEHPDDMEAQRSLLECLRESGQHHMLLDRYDNLPDELPKGQLKPFAVEAAWATFKWKEMSHLVSVAPNDDFSGSLAKSLLCVREGNDEQALHLLEDMYRSTAMELTPTVITSLENSHDTLRRLHTVEDLRLLCTATAEDKAECLKVLQTRLDVLGSNVRDKHYLLTVWRAAMKIRSDIFSESDIASTWLTSARLARKARASTQAFDAVLAATALGDKSASIEEAKLIWQDGQPRKAIQMLEGAITSGAFTAHNYMTEDGSVSLTTEQQNYQNELTAKAYLLKGKWLDRAGQTSSDQIKNTFRKSTENFRKWEKGWYYLGRHYNKLLDSQKMMPPGKESQPYLTGELAKLVIENYMRSLMNGSKFIFQTLPKVLTLWFELVAGADIPADPRRGNDKFLQHNNAQRRKVIEECNKYIQKYVDRIQAAVLYTILPQVTARICHTNTAVYTILTSIVVKIVRAYPHQALWSLLAVSKSQSKDRQSRGLTIISKVVEAQKKQSSTAATPSELRSLITSGQRFADELLRISEYPLEAKTSRVSLAKDMGFNHKIAPVRLVVPCESCLTGAIPSSYDSAYLKTFRAFDKDAVTIHSFLDEALVLSSLQKPRKLTIRGSNGQLYGFNTMINRFLKRDVEASKRRLSIRTYAVVPLNEECGLIEWVDNLKTYRDIILKLYKDKSITPNYGEIRTLLDESSSGGPDRYHIFTDRILTTFPAVFHEWFVEAFPDPAAWFAARLRYTRSCSVMSIVGHVLGLGDRHGENILFEEDNGSLMHVDFNCLFDKGLTFEKPEHVPFRLTHNMVDAMGPHGYEGPWRKCSELTLALLRNNEDALMTILETFLHDPTTDFLERANRKKKAIPGVPNTPMEVQESVRGKVRGFLPGESVPLSVAGYAQEMVRQATDTGNLCRMYIGWCAFF</sequence>
<dbReference type="PROSITE" id="PS51190">
    <property type="entry name" value="FATC"/>
    <property type="match status" value="1"/>
</dbReference>
<comment type="subunit">
    <text evidence="3">Associates with DNA double-strand breaks.</text>
</comment>
<dbReference type="PANTHER" id="PTHR11139:SF125">
    <property type="entry name" value="SERINE_THREONINE-PROTEIN KINASE MEC1"/>
    <property type="match status" value="1"/>
</dbReference>
<dbReference type="SUPFAM" id="SSF56112">
    <property type="entry name" value="Protein kinase-like (PK-like)"/>
    <property type="match status" value="1"/>
</dbReference>
<feature type="domain" description="PI3K/PI4K catalytic" evidence="21">
    <location>
        <begin position="1928"/>
        <end position="2251"/>
    </location>
</feature>
<evidence type="ECO:0000256" key="16">
    <source>
        <dbReference type="ARBA" id="ARBA00025079"/>
    </source>
</evidence>
<dbReference type="PANTHER" id="PTHR11139">
    <property type="entry name" value="ATAXIA TELANGIECTASIA MUTATED ATM -RELATED"/>
    <property type="match status" value="1"/>
</dbReference>
<keyword evidence="25" id="KW-1185">Reference proteome</keyword>
<protein>
    <recommendedName>
        <fullName evidence="5">Serine/threonine-protein kinase MEC1</fullName>
        <ecNumber evidence="4">2.7.11.1</ecNumber>
    </recommendedName>
    <alternativeName>
        <fullName evidence="19">ATR homolog</fullName>
    </alternativeName>
    <alternativeName>
        <fullName evidence="18">DNA-damage checkpoint kinase MEC1</fullName>
    </alternativeName>
    <alternativeName>
        <fullName evidence="17">Mitosis entry checkpoint protein 1</fullName>
    </alternativeName>
</protein>
<evidence type="ECO:0000259" key="21">
    <source>
        <dbReference type="PROSITE" id="PS50290"/>
    </source>
</evidence>
<comment type="similarity">
    <text evidence="2">Belongs to the PI3/PI4-kinase family. ATM subfamily.</text>
</comment>
<feature type="domain" description="FAT" evidence="22">
    <location>
        <begin position="1282"/>
        <end position="1843"/>
    </location>
</feature>
<evidence type="ECO:0000256" key="17">
    <source>
        <dbReference type="ARBA" id="ARBA00029679"/>
    </source>
</evidence>
<evidence type="ECO:0000256" key="15">
    <source>
        <dbReference type="ARBA" id="ARBA00023254"/>
    </source>
</evidence>
<dbReference type="Gene3D" id="1.10.1070.11">
    <property type="entry name" value="Phosphatidylinositol 3-/4-kinase, catalytic domain"/>
    <property type="match status" value="1"/>
</dbReference>
<dbReference type="Pfam" id="PF25385">
    <property type="entry name" value="HEAT_MEC1_N"/>
    <property type="match status" value="1"/>
</dbReference>
<evidence type="ECO:0000256" key="10">
    <source>
        <dbReference type="ARBA" id="ARBA00022777"/>
    </source>
</evidence>
<dbReference type="EC" id="2.7.11.1" evidence="4"/>
<dbReference type="PROSITE" id="PS51189">
    <property type="entry name" value="FAT"/>
    <property type="match status" value="1"/>
</dbReference>
<evidence type="ECO:0000256" key="4">
    <source>
        <dbReference type="ARBA" id="ARBA00012513"/>
    </source>
</evidence>
<dbReference type="InterPro" id="IPR058681">
    <property type="entry name" value="HEAT_MEC1_N"/>
</dbReference>
<dbReference type="GO" id="GO:0000723">
    <property type="term" value="P:telomere maintenance"/>
    <property type="evidence" value="ECO:0007669"/>
    <property type="project" value="TreeGrafter"/>
</dbReference>
<dbReference type="InterPro" id="IPR011009">
    <property type="entry name" value="Kinase-like_dom_sf"/>
</dbReference>
<dbReference type="VEuPathDB" id="FungiDB:AB675_1824"/>
<evidence type="ECO:0000256" key="18">
    <source>
        <dbReference type="ARBA" id="ARBA00030459"/>
    </source>
</evidence>
<dbReference type="Pfam" id="PF00454">
    <property type="entry name" value="PI3_PI4_kinase"/>
    <property type="match status" value="1"/>
</dbReference>
<dbReference type="STRING" id="1664694.A0A0N1P2U9"/>
<evidence type="ECO:0000256" key="6">
    <source>
        <dbReference type="ARBA" id="ARBA00022527"/>
    </source>
</evidence>
<evidence type="ECO:0000256" key="14">
    <source>
        <dbReference type="ARBA" id="ARBA00023242"/>
    </source>
</evidence>
<dbReference type="Gene3D" id="3.30.1010.10">
    <property type="entry name" value="Phosphatidylinositol 3-kinase Catalytic Subunit, Chain A, domain 4"/>
    <property type="match status" value="1"/>
</dbReference>
<dbReference type="InterPro" id="IPR056802">
    <property type="entry name" value="ATR-like_M-HEAT"/>
</dbReference>
<dbReference type="OrthoDB" id="381190at2759"/>
<keyword evidence="8" id="KW-0547">Nucleotide-binding</keyword>
<evidence type="ECO:0000256" key="8">
    <source>
        <dbReference type="ARBA" id="ARBA00022741"/>
    </source>
</evidence>
<feature type="domain" description="FATC" evidence="23">
    <location>
        <begin position="2249"/>
        <end position="2281"/>
    </location>
</feature>
<dbReference type="InterPro" id="IPR036940">
    <property type="entry name" value="PI3/4_kinase_cat_sf"/>
</dbReference>
<evidence type="ECO:0000256" key="11">
    <source>
        <dbReference type="ARBA" id="ARBA00022840"/>
    </source>
</evidence>
<dbReference type="InterPro" id="IPR003152">
    <property type="entry name" value="FATC_dom"/>
</dbReference>
<dbReference type="GO" id="GO:0005634">
    <property type="term" value="C:nucleus"/>
    <property type="evidence" value="ECO:0007669"/>
    <property type="project" value="UniProtKB-SubCell"/>
</dbReference>
<dbReference type="Pfam" id="PF02259">
    <property type="entry name" value="FAT"/>
    <property type="match status" value="1"/>
</dbReference>
<dbReference type="Pfam" id="PF25030">
    <property type="entry name" value="M-HEAT_ATR"/>
    <property type="match status" value="1"/>
</dbReference>
<keyword evidence="14" id="KW-0539">Nucleus</keyword>
<dbReference type="SUPFAM" id="SSF48371">
    <property type="entry name" value="ARM repeat"/>
    <property type="match status" value="1"/>
</dbReference>
<evidence type="ECO:0000256" key="19">
    <source>
        <dbReference type="ARBA" id="ARBA00033001"/>
    </source>
</evidence>
<evidence type="ECO:0000256" key="13">
    <source>
        <dbReference type="ARBA" id="ARBA00023204"/>
    </source>
</evidence>
<organism evidence="24 25">
    <name type="scientific">Cyphellophora attinorum</name>
    <dbReference type="NCBI Taxonomy" id="1664694"/>
    <lineage>
        <taxon>Eukaryota</taxon>
        <taxon>Fungi</taxon>
        <taxon>Dikarya</taxon>
        <taxon>Ascomycota</taxon>
        <taxon>Pezizomycotina</taxon>
        <taxon>Eurotiomycetes</taxon>
        <taxon>Chaetothyriomycetidae</taxon>
        <taxon>Chaetothyriales</taxon>
        <taxon>Cyphellophoraceae</taxon>
        <taxon>Cyphellophora</taxon>
    </lineage>
</organism>